<feature type="domain" description="Leucine-binding protein" evidence="2">
    <location>
        <begin position="38"/>
        <end position="118"/>
    </location>
</feature>
<dbReference type="PANTHER" id="PTHR30483">
    <property type="entry name" value="LEUCINE-SPECIFIC-BINDING PROTEIN"/>
    <property type="match status" value="1"/>
</dbReference>
<dbReference type="InterPro" id="IPR028082">
    <property type="entry name" value="Peripla_BP_I"/>
</dbReference>
<reference evidence="3" key="1">
    <citation type="journal article" date="2014" name="Front. Microbiol.">
        <title>High frequency of phylogenetically diverse reductive dehalogenase-homologous genes in deep subseafloor sedimentary metagenomes.</title>
        <authorList>
            <person name="Kawai M."/>
            <person name="Futagami T."/>
            <person name="Toyoda A."/>
            <person name="Takaki Y."/>
            <person name="Nishi S."/>
            <person name="Hori S."/>
            <person name="Arai W."/>
            <person name="Tsubouchi T."/>
            <person name="Morono Y."/>
            <person name="Uchiyama I."/>
            <person name="Ito T."/>
            <person name="Fujiyama A."/>
            <person name="Inagaki F."/>
            <person name="Takami H."/>
        </authorList>
    </citation>
    <scope>NUCLEOTIDE SEQUENCE</scope>
    <source>
        <strain evidence="3">Expedition CK06-06</strain>
    </source>
</reference>
<evidence type="ECO:0000259" key="2">
    <source>
        <dbReference type="Pfam" id="PF13458"/>
    </source>
</evidence>
<gene>
    <name evidence="3" type="ORF">S03H2_37846</name>
</gene>
<accession>X1G304</accession>
<dbReference type="InterPro" id="IPR028081">
    <property type="entry name" value="Leu-bd"/>
</dbReference>
<dbReference type="Gene3D" id="3.40.50.2300">
    <property type="match status" value="1"/>
</dbReference>
<dbReference type="InterPro" id="IPR051010">
    <property type="entry name" value="BCAA_transport"/>
</dbReference>
<keyword evidence="1" id="KW-0732">Signal</keyword>
<evidence type="ECO:0000313" key="3">
    <source>
        <dbReference type="EMBL" id="GAH51627.1"/>
    </source>
</evidence>
<protein>
    <recommendedName>
        <fullName evidence="2">Leucine-binding protein domain-containing protein</fullName>
    </recommendedName>
</protein>
<comment type="caution">
    <text evidence="3">The sequence shown here is derived from an EMBL/GenBank/DDBJ whole genome shotgun (WGS) entry which is preliminary data.</text>
</comment>
<dbReference type="AlphaFoldDB" id="X1G304"/>
<proteinExistence type="predicted"/>
<dbReference type="PANTHER" id="PTHR30483:SF6">
    <property type="entry name" value="PERIPLASMIC BINDING PROTEIN OF ABC TRANSPORTER FOR NATURAL AMINO ACIDS"/>
    <property type="match status" value="1"/>
</dbReference>
<sequence length="119" mass="12702">MLCRRFGLRFVVNILIIILVSLLVSSFTVLAEKLPEKIIIGCLEPLTGAHAIFGGEAKIGMEFALQHINEAGGIQSLGGIPLELVAEDVGENAMSARLAAESLISKHHPVAVLGLYISR</sequence>
<dbReference type="Pfam" id="PF13458">
    <property type="entry name" value="Peripla_BP_6"/>
    <property type="match status" value="1"/>
</dbReference>
<feature type="non-terminal residue" evidence="3">
    <location>
        <position position="119"/>
    </location>
</feature>
<evidence type="ECO:0000256" key="1">
    <source>
        <dbReference type="ARBA" id="ARBA00022729"/>
    </source>
</evidence>
<name>X1G304_9ZZZZ</name>
<organism evidence="3">
    <name type="scientific">marine sediment metagenome</name>
    <dbReference type="NCBI Taxonomy" id="412755"/>
    <lineage>
        <taxon>unclassified sequences</taxon>
        <taxon>metagenomes</taxon>
        <taxon>ecological metagenomes</taxon>
    </lineage>
</organism>
<dbReference type="EMBL" id="BARU01023308">
    <property type="protein sequence ID" value="GAH51627.1"/>
    <property type="molecule type" value="Genomic_DNA"/>
</dbReference>
<dbReference type="SUPFAM" id="SSF53822">
    <property type="entry name" value="Periplasmic binding protein-like I"/>
    <property type="match status" value="1"/>
</dbReference>